<feature type="domain" description="C2H2-type" evidence="1">
    <location>
        <begin position="2"/>
        <end position="25"/>
    </location>
</feature>
<dbReference type="InterPro" id="IPR003615">
    <property type="entry name" value="HNH_nuc"/>
</dbReference>
<name>A0A6C0UZP9_HALVO</name>
<proteinExistence type="predicted"/>
<evidence type="ECO:0000313" key="3">
    <source>
        <dbReference type="Proteomes" id="UP000465667"/>
    </source>
</evidence>
<keyword evidence="2" id="KW-0378">Hydrolase</keyword>
<accession>A0A6C0UZP9</accession>
<dbReference type="Gene3D" id="1.10.30.50">
    <property type="match status" value="1"/>
</dbReference>
<dbReference type="RefSeq" id="WP_006600159.1">
    <property type="nucleotide sequence ID" value="NZ_CP048738.1"/>
</dbReference>
<dbReference type="KEGG" id="hale:G3A49_18190"/>
<evidence type="ECO:0000313" key="2">
    <source>
        <dbReference type="EMBL" id="QIB79911.1"/>
    </source>
</evidence>
<dbReference type="PROSITE" id="PS00028">
    <property type="entry name" value="ZINC_FINGER_C2H2_1"/>
    <property type="match status" value="1"/>
</dbReference>
<dbReference type="PROSITE" id="PS50157">
    <property type="entry name" value="ZINC_FINGER_C2H2_2"/>
    <property type="match status" value="1"/>
</dbReference>
<dbReference type="Pfam" id="PF13912">
    <property type="entry name" value="zf-C2H2_6"/>
    <property type="match status" value="1"/>
</dbReference>
<sequence length="333" mass="37937">MYECDYCDATFEAVSNLGGHVASAHRYGEYGCETCGETFTSLASYRGHLGGQTSIGRDELQTELRRFTKELGRPPTRDEMNADGAYSVTAYRNEFGSWCDAIRSIGHNPVQERRVRDEELLKAIRDLADELGRAPTAPEMDDQGAYSQRTCANRFGSWANAVLEAGFEPAGQPKIATSELLAEIDRLASRLGHPPTVKEMNSEGRYHVATYYDRFESWRQAKRRAGYGESHGKGDGWNRQAWGDTRWRRQRHRVLKRDDFCCQTPGCDVDQSEHRARCGTELHIHHITPRREFVDMDGRYDAEAANELDNLITLCAAHHRFWEQFAPLQPDIR</sequence>
<organism evidence="2 3">
    <name type="scientific">Haloferax volcanii</name>
    <name type="common">Halobacterium volcanii</name>
    <dbReference type="NCBI Taxonomy" id="2246"/>
    <lineage>
        <taxon>Archaea</taxon>
        <taxon>Methanobacteriati</taxon>
        <taxon>Methanobacteriota</taxon>
        <taxon>Stenosarchaea group</taxon>
        <taxon>Halobacteria</taxon>
        <taxon>Halobacteriales</taxon>
        <taxon>Haloferacaceae</taxon>
        <taxon>Haloferax</taxon>
    </lineage>
</organism>
<dbReference type="InterPro" id="IPR013087">
    <property type="entry name" value="Znf_C2H2_type"/>
</dbReference>
<protein>
    <submittedName>
        <fullName evidence="2">HNH endonuclease</fullName>
    </submittedName>
</protein>
<dbReference type="AlphaFoldDB" id="A0A6C0UZP9"/>
<keyword evidence="2" id="KW-0255">Endonuclease</keyword>
<dbReference type="InterPro" id="IPR041025">
    <property type="entry name" value="HNH_repeat"/>
</dbReference>
<dbReference type="EMBL" id="CP048738">
    <property type="protein sequence ID" value="QIB79911.1"/>
    <property type="molecule type" value="Genomic_DNA"/>
</dbReference>
<gene>
    <name evidence="2" type="ORF">G3A49_18190</name>
</gene>
<dbReference type="Pfam" id="PF13391">
    <property type="entry name" value="HNH_2"/>
    <property type="match status" value="1"/>
</dbReference>
<reference evidence="2 3" key="1">
    <citation type="submission" date="2020-02" db="EMBL/GenBank/DDBJ databases">
        <title>Whole genome sequence of Haloferax alexandrinus pws1.</title>
        <authorList>
            <person name="Verma D.K."/>
            <person name="Gopal K."/>
            <person name="Prasad E.S."/>
        </authorList>
    </citation>
    <scope>NUCLEOTIDE SEQUENCE [LARGE SCALE GENOMIC DNA]</scope>
    <source>
        <strain evidence="3">wsp1</strain>
    </source>
</reference>
<dbReference type="CDD" id="cd00085">
    <property type="entry name" value="HNHc"/>
    <property type="match status" value="1"/>
</dbReference>
<dbReference type="GO" id="GO:0004519">
    <property type="term" value="F:endonuclease activity"/>
    <property type="evidence" value="ECO:0007669"/>
    <property type="project" value="UniProtKB-KW"/>
</dbReference>
<dbReference type="Gene3D" id="3.30.160.60">
    <property type="entry name" value="Classic Zinc Finger"/>
    <property type="match status" value="1"/>
</dbReference>
<dbReference type="GeneID" id="301161325"/>
<dbReference type="Proteomes" id="UP000465667">
    <property type="component" value="Chromosome"/>
</dbReference>
<dbReference type="SMART" id="SM00507">
    <property type="entry name" value="HNHc"/>
    <property type="match status" value="1"/>
</dbReference>
<keyword evidence="2" id="KW-0540">Nuclease</keyword>
<dbReference type="InterPro" id="IPR036236">
    <property type="entry name" value="Znf_C2H2_sf"/>
</dbReference>
<dbReference type="SUPFAM" id="SSF57667">
    <property type="entry name" value="beta-beta-alpha zinc fingers"/>
    <property type="match status" value="1"/>
</dbReference>
<dbReference type="Pfam" id="PF18780">
    <property type="entry name" value="HNH_repeat"/>
    <property type="match status" value="3"/>
</dbReference>
<evidence type="ECO:0000259" key="1">
    <source>
        <dbReference type="PROSITE" id="PS50157"/>
    </source>
</evidence>